<comment type="caution">
    <text evidence="14">Lacks conserved residue(s) required for the propagation of feature annotation.</text>
</comment>
<dbReference type="FunFam" id="1.10.150.20:FF:000007">
    <property type="entry name" value="DNA ligase"/>
    <property type="match status" value="1"/>
</dbReference>
<feature type="active site" description="N6-AMP-lysine intermediate" evidence="14">
    <location>
        <position position="125"/>
    </location>
</feature>
<dbReference type="PANTHER" id="PTHR23389:SF9">
    <property type="entry name" value="DNA LIGASE"/>
    <property type="match status" value="1"/>
</dbReference>
<evidence type="ECO:0000256" key="13">
    <source>
        <dbReference type="ARBA" id="ARBA00060881"/>
    </source>
</evidence>
<keyword evidence="10 14" id="KW-0520">NAD</keyword>
<feature type="binding site" evidence="14">
    <location>
        <position position="422"/>
    </location>
    <ligand>
        <name>Zn(2+)</name>
        <dbReference type="ChEBI" id="CHEBI:29105"/>
    </ligand>
</feature>
<feature type="binding site" evidence="14">
    <location>
        <position position="325"/>
    </location>
    <ligand>
        <name>NAD(+)</name>
        <dbReference type="ChEBI" id="CHEBI:57540"/>
    </ligand>
</feature>
<organism evidence="16 17">
    <name type="scientific">Candidatus Zambryskibacteria bacterium RIFCSPLOWO2_01_FULL_43_17</name>
    <dbReference type="NCBI Taxonomy" id="1802760"/>
    <lineage>
        <taxon>Bacteria</taxon>
        <taxon>Candidatus Zambryskiibacteriota</taxon>
    </lineage>
</organism>
<dbReference type="SMART" id="SM00278">
    <property type="entry name" value="HhH1"/>
    <property type="match status" value="3"/>
</dbReference>
<dbReference type="Gene3D" id="6.20.10.30">
    <property type="match status" value="1"/>
</dbReference>
<dbReference type="InterPro" id="IPR001679">
    <property type="entry name" value="DNA_ligase"/>
</dbReference>
<dbReference type="HAMAP" id="MF_01588">
    <property type="entry name" value="DNA_ligase_A"/>
    <property type="match status" value="1"/>
</dbReference>
<dbReference type="SUPFAM" id="SSF47781">
    <property type="entry name" value="RuvA domain 2-like"/>
    <property type="match status" value="1"/>
</dbReference>
<feature type="binding site" evidence="14">
    <location>
        <position position="146"/>
    </location>
    <ligand>
        <name>NAD(+)</name>
        <dbReference type="ChEBI" id="CHEBI:57540"/>
    </ligand>
</feature>
<dbReference type="FunFam" id="2.40.50.140:FF:000012">
    <property type="entry name" value="DNA ligase"/>
    <property type="match status" value="1"/>
</dbReference>
<dbReference type="GO" id="GO:0003677">
    <property type="term" value="F:DNA binding"/>
    <property type="evidence" value="ECO:0007669"/>
    <property type="project" value="InterPro"/>
</dbReference>
<dbReference type="PANTHER" id="PTHR23389">
    <property type="entry name" value="CHROMOSOME TRANSMISSION FIDELITY FACTOR 18"/>
    <property type="match status" value="1"/>
</dbReference>
<dbReference type="EMBL" id="MHWD01000025">
    <property type="protein sequence ID" value="OHB03191.1"/>
    <property type="molecule type" value="Genomic_DNA"/>
</dbReference>
<dbReference type="PROSITE" id="PS50172">
    <property type="entry name" value="BRCT"/>
    <property type="match status" value="1"/>
</dbReference>
<name>A0A1G2U0Z9_9BACT</name>
<evidence type="ECO:0000256" key="3">
    <source>
        <dbReference type="ARBA" id="ARBA00013308"/>
    </source>
</evidence>
<dbReference type="NCBIfam" id="NF005932">
    <property type="entry name" value="PRK07956.1"/>
    <property type="match status" value="1"/>
</dbReference>
<feature type="binding site" evidence="14">
    <location>
        <begin position="37"/>
        <end position="41"/>
    </location>
    <ligand>
        <name>NAD(+)</name>
        <dbReference type="ChEBI" id="CHEBI:57540"/>
    </ligand>
</feature>
<keyword evidence="6 14" id="KW-0479">Metal-binding</keyword>
<keyword evidence="11 14" id="KW-0234">DNA repair</keyword>
<dbReference type="InterPro" id="IPR013839">
    <property type="entry name" value="DNAligase_adenylation"/>
</dbReference>
<evidence type="ECO:0000256" key="9">
    <source>
        <dbReference type="ARBA" id="ARBA00022842"/>
    </source>
</evidence>
<protein>
    <recommendedName>
        <fullName evidence="3 14">DNA ligase</fullName>
        <ecNumber evidence="2 14">6.5.1.2</ecNumber>
    </recommendedName>
    <alternativeName>
        <fullName evidence="14">Polydeoxyribonucleotide synthase [NAD(+)]</fullName>
    </alternativeName>
</protein>
<dbReference type="SUPFAM" id="SSF52113">
    <property type="entry name" value="BRCT domain"/>
    <property type="match status" value="1"/>
</dbReference>
<dbReference type="GO" id="GO:0005829">
    <property type="term" value="C:cytosol"/>
    <property type="evidence" value="ECO:0007669"/>
    <property type="project" value="TreeGrafter"/>
</dbReference>
<gene>
    <name evidence="14" type="primary">ligA</name>
    <name evidence="16" type="ORF">A2920_02355</name>
</gene>
<dbReference type="Gene3D" id="3.40.50.10190">
    <property type="entry name" value="BRCT domain"/>
    <property type="match status" value="1"/>
</dbReference>
<dbReference type="InterPro" id="IPR004150">
    <property type="entry name" value="NAD_DNA_ligase_OB"/>
</dbReference>
<evidence type="ECO:0000256" key="11">
    <source>
        <dbReference type="ARBA" id="ARBA00023204"/>
    </source>
</evidence>
<dbReference type="GO" id="GO:0006260">
    <property type="term" value="P:DNA replication"/>
    <property type="evidence" value="ECO:0007669"/>
    <property type="project" value="UniProtKB-KW"/>
</dbReference>
<comment type="catalytic activity">
    <reaction evidence="12 14">
        <text>NAD(+) + (deoxyribonucleotide)n-3'-hydroxyl + 5'-phospho-(deoxyribonucleotide)m = (deoxyribonucleotide)n+m + AMP + beta-nicotinamide D-nucleotide.</text>
        <dbReference type="EC" id="6.5.1.2"/>
    </reaction>
</comment>
<reference evidence="16 17" key="1">
    <citation type="journal article" date="2016" name="Nat. Commun.">
        <title>Thousands of microbial genomes shed light on interconnected biogeochemical processes in an aquifer system.</title>
        <authorList>
            <person name="Anantharaman K."/>
            <person name="Brown C.T."/>
            <person name="Hug L.A."/>
            <person name="Sharon I."/>
            <person name="Castelle C.J."/>
            <person name="Probst A.J."/>
            <person name="Thomas B.C."/>
            <person name="Singh A."/>
            <person name="Wilkins M.J."/>
            <person name="Karaoz U."/>
            <person name="Brodie E.L."/>
            <person name="Williams K.H."/>
            <person name="Hubbard S.S."/>
            <person name="Banfield J.F."/>
        </authorList>
    </citation>
    <scope>NUCLEOTIDE SEQUENCE [LARGE SCALE GENOMIC DNA]</scope>
</reference>
<comment type="cofactor">
    <cofactor evidence="14">
        <name>Mg(2+)</name>
        <dbReference type="ChEBI" id="CHEBI:18420"/>
    </cofactor>
    <cofactor evidence="14">
        <name>Mn(2+)</name>
        <dbReference type="ChEBI" id="CHEBI:29035"/>
    </cofactor>
</comment>
<dbReference type="PROSITE" id="PS01056">
    <property type="entry name" value="DNA_LIGASE_N2"/>
    <property type="match status" value="1"/>
</dbReference>
<dbReference type="InterPro" id="IPR036420">
    <property type="entry name" value="BRCT_dom_sf"/>
</dbReference>
<dbReference type="SUPFAM" id="SSF56091">
    <property type="entry name" value="DNA ligase/mRNA capping enzyme, catalytic domain"/>
    <property type="match status" value="1"/>
</dbReference>
<dbReference type="Gene3D" id="3.30.470.30">
    <property type="entry name" value="DNA ligase/mRNA capping enzyme"/>
    <property type="match status" value="1"/>
</dbReference>
<dbReference type="Gene3D" id="2.40.50.140">
    <property type="entry name" value="Nucleic acid-binding proteins"/>
    <property type="match status" value="1"/>
</dbReference>
<dbReference type="AlphaFoldDB" id="A0A1G2U0Z9"/>
<feature type="domain" description="BRCT" evidence="15">
    <location>
        <begin position="601"/>
        <end position="677"/>
    </location>
</feature>
<dbReference type="CDD" id="cd00114">
    <property type="entry name" value="LIGANc"/>
    <property type="match status" value="1"/>
</dbReference>
<dbReference type="GO" id="GO:0003911">
    <property type="term" value="F:DNA ligase (NAD+) activity"/>
    <property type="evidence" value="ECO:0007669"/>
    <property type="project" value="UniProtKB-UniRule"/>
</dbReference>
<dbReference type="InterPro" id="IPR001357">
    <property type="entry name" value="BRCT_dom"/>
</dbReference>
<accession>A0A1G2U0Z9</accession>
<feature type="binding site" evidence="14">
    <location>
        <position position="180"/>
    </location>
    <ligand>
        <name>NAD(+)</name>
        <dbReference type="ChEBI" id="CHEBI:57540"/>
    </ligand>
</feature>
<dbReference type="InterPro" id="IPR012340">
    <property type="entry name" value="NA-bd_OB-fold"/>
</dbReference>
<dbReference type="Pfam" id="PF14520">
    <property type="entry name" value="HHH_5"/>
    <property type="match status" value="1"/>
</dbReference>
<evidence type="ECO:0000256" key="10">
    <source>
        <dbReference type="ARBA" id="ARBA00023027"/>
    </source>
</evidence>
<evidence type="ECO:0000256" key="1">
    <source>
        <dbReference type="ARBA" id="ARBA00004067"/>
    </source>
</evidence>
<dbReference type="Pfam" id="PF01653">
    <property type="entry name" value="DNA_ligase_aden"/>
    <property type="match status" value="1"/>
</dbReference>
<evidence type="ECO:0000256" key="4">
    <source>
        <dbReference type="ARBA" id="ARBA00022598"/>
    </source>
</evidence>
<keyword evidence="8 14" id="KW-0862">Zinc</keyword>
<sequence length="677" mass="76027">MAQKADKIAQNRAKKLRELIEYHRGLYHEKDAPEISDEAYDSLVSELIALEEKYPDLHTPDSPTQRIGGAPIESFVKVKHRVPQWSFDNVFNAEELKDWEAKIKRYLDRETDIRDYSLEYCVEHKIDGLKVVLTYENGVLAQGATRGDGVTGEDVTANLRTIDDIPLRLTKKINITLMGEAWLPQSELVRINKERESRGEPVFANTRNVAAGTLRQLDPKMVRERKLRFFAYDIGIIDSLNENVSNLENQMDELMLLRELGFKVNEHHLISKDTDSVISFYNEWERKRKKLPYGIDGLAVKVNNISLQVALGYTAKAPRYAVAFKFPAEQATTVVEDIVLQIGRTGVLTPVAILRPVFIDGSTVSRATLHNEDEIKRLDVRVGDTVILQKAGDVIPDIVRVLTELRTGKEKPYVFPRKVAECGGNGSIERIPGQAAYRCVFKNSASQQRRKLEYFVSKKAFDIDGFGKKIVEQLMSENLISSFADIFTLKKGDLMELEGFAELSADNLIKAIEKSKIVTFPRFIASLSISQVGEETAEDLSRNFGTLEVLRKARFEELEAIEGVGPIIAKSVTDWFSEAENKKLLDDLLKQIKVLPFEKTETSGKLSGRTFVLTGTLSSMSRDEAKKKIKSLGGDVSESVSKLTSYVVAGDDPGSKKDKAEKLGVKVLSETEFLNLI</sequence>
<dbReference type="InterPro" id="IPR003583">
    <property type="entry name" value="Hlx-hairpin-Hlx_DNA-bd_motif"/>
</dbReference>
<comment type="caution">
    <text evidence="16">The sequence shown here is derived from an EMBL/GenBank/DDBJ whole genome shotgun (WGS) entry which is preliminary data.</text>
</comment>
<evidence type="ECO:0000256" key="5">
    <source>
        <dbReference type="ARBA" id="ARBA00022705"/>
    </source>
</evidence>
<keyword evidence="9 14" id="KW-0460">Magnesium</keyword>
<dbReference type="SMART" id="SM00292">
    <property type="entry name" value="BRCT"/>
    <property type="match status" value="1"/>
</dbReference>
<evidence type="ECO:0000259" key="15">
    <source>
        <dbReference type="PROSITE" id="PS50172"/>
    </source>
</evidence>
<dbReference type="InterPro" id="IPR041663">
    <property type="entry name" value="DisA/LigA_HHH"/>
</dbReference>
<evidence type="ECO:0000256" key="2">
    <source>
        <dbReference type="ARBA" id="ARBA00012722"/>
    </source>
</evidence>
<keyword evidence="7 14" id="KW-0227">DNA damage</keyword>
<keyword evidence="5 14" id="KW-0235">DNA replication</keyword>
<evidence type="ECO:0000313" key="16">
    <source>
        <dbReference type="EMBL" id="OHB03191.1"/>
    </source>
</evidence>
<dbReference type="Pfam" id="PF00533">
    <property type="entry name" value="BRCT"/>
    <property type="match status" value="1"/>
</dbReference>
<evidence type="ECO:0000256" key="12">
    <source>
        <dbReference type="ARBA" id="ARBA00034005"/>
    </source>
</evidence>
<evidence type="ECO:0000313" key="17">
    <source>
        <dbReference type="Proteomes" id="UP000179283"/>
    </source>
</evidence>
<feature type="binding site" evidence="14">
    <location>
        <position position="123"/>
    </location>
    <ligand>
        <name>NAD(+)</name>
        <dbReference type="ChEBI" id="CHEBI:57540"/>
    </ligand>
</feature>
<dbReference type="NCBIfam" id="TIGR00575">
    <property type="entry name" value="dnlj"/>
    <property type="match status" value="1"/>
</dbReference>
<dbReference type="EC" id="6.5.1.2" evidence="2 14"/>
<dbReference type="SUPFAM" id="SSF50249">
    <property type="entry name" value="Nucleic acid-binding proteins"/>
    <property type="match status" value="1"/>
</dbReference>
<keyword evidence="4 14" id="KW-0436">Ligase</keyword>
<feature type="binding site" evidence="14">
    <location>
        <begin position="86"/>
        <end position="87"/>
    </location>
    <ligand>
        <name>NAD(+)</name>
        <dbReference type="ChEBI" id="CHEBI:57540"/>
    </ligand>
</feature>
<dbReference type="InterPro" id="IPR033136">
    <property type="entry name" value="DNA_ligase_CS"/>
</dbReference>
<evidence type="ECO:0000256" key="14">
    <source>
        <dbReference type="HAMAP-Rule" id="MF_01588"/>
    </source>
</evidence>
<dbReference type="GO" id="GO:0046872">
    <property type="term" value="F:metal ion binding"/>
    <property type="evidence" value="ECO:0007669"/>
    <property type="project" value="UniProtKB-KW"/>
</dbReference>
<dbReference type="Proteomes" id="UP000179283">
    <property type="component" value="Unassembled WGS sequence"/>
</dbReference>
<evidence type="ECO:0000256" key="7">
    <source>
        <dbReference type="ARBA" id="ARBA00022763"/>
    </source>
</evidence>
<dbReference type="Gene3D" id="1.10.287.610">
    <property type="entry name" value="Helix hairpin bin"/>
    <property type="match status" value="1"/>
</dbReference>
<proteinExistence type="inferred from homology"/>
<evidence type="ECO:0000256" key="8">
    <source>
        <dbReference type="ARBA" id="ARBA00022833"/>
    </source>
</evidence>
<comment type="similarity">
    <text evidence="13 14">Belongs to the NAD-dependent DNA ligase family. LigA subfamily.</text>
</comment>
<dbReference type="Pfam" id="PF03120">
    <property type="entry name" value="OB_DNA_ligase"/>
    <property type="match status" value="1"/>
</dbReference>
<dbReference type="Pfam" id="PF12826">
    <property type="entry name" value="HHH_2"/>
    <property type="match status" value="1"/>
</dbReference>
<dbReference type="PIRSF" id="PIRSF001604">
    <property type="entry name" value="LigA"/>
    <property type="match status" value="1"/>
</dbReference>
<feature type="binding site" evidence="14">
    <location>
        <position position="301"/>
    </location>
    <ligand>
        <name>NAD(+)</name>
        <dbReference type="ChEBI" id="CHEBI:57540"/>
    </ligand>
</feature>
<dbReference type="GO" id="GO:0006281">
    <property type="term" value="P:DNA repair"/>
    <property type="evidence" value="ECO:0007669"/>
    <property type="project" value="UniProtKB-KW"/>
</dbReference>
<dbReference type="InterPro" id="IPR013840">
    <property type="entry name" value="DNAligase_N"/>
</dbReference>
<evidence type="ECO:0000256" key="6">
    <source>
        <dbReference type="ARBA" id="ARBA00022723"/>
    </source>
</evidence>
<keyword evidence="14" id="KW-0464">Manganese</keyword>
<dbReference type="InterPro" id="IPR010994">
    <property type="entry name" value="RuvA_2-like"/>
</dbReference>
<dbReference type="CDD" id="cd17748">
    <property type="entry name" value="BRCT_DNA_ligase_like"/>
    <property type="match status" value="1"/>
</dbReference>
<comment type="function">
    <text evidence="1 14">DNA ligase that catalyzes the formation of phosphodiester linkages between 5'-phosphoryl and 3'-hydroxyl groups in double-stranded DNA using NAD as a coenzyme and as the energy source for the reaction. It is essential for DNA replication and repair of damaged DNA.</text>
</comment>
<dbReference type="Gene3D" id="1.10.150.20">
    <property type="entry name" value="5' to 3' exonuclease, C-terminal subdomain"/>
    <property type="match status" value="2"/>
</dbReference>
<dbReference type="SMART" id="SM00532">
    <property type="entry name" value="LIGANc"/>
    <property type="match status" value="1"/>
</dbReference>